<protein>
    <submittedName>
        <fullName evidence="3">Acyltransferase</fullName>
    </submittedName>
</protein>
<dbReference type="InterPro" id="IPR050879">
    <property type="entry name" value="Acyltransferase_3"/>
</dbReference>
<dbReference type="EMBL" id="CP128400">
    <property type="protein sequence ID" value="WJW68674.1"/>
    <property type="molecule type" value="Genomic_DNA"/>
</dbReference>
<evidence type="ECO:0000313" key="6">
    <source>
        <dbReference type="Proteomes" id="UP001431572"/>
    </source>
</evidence>
<feature type="transmembrane region" description="Helical" evidence="1">
    <location>
        <begin position="208"/>
        <end position="228"/>
    </location>
</feature>
<feature type="transmembrane region" description="Helical" evidence="1">
    <location>
        <begin position="540"/>
        <end position="560"/>
    </location>
</feature>
<dbReference type="InterPro" id="IPR002656">
    <property type="entry name" value="Acyl_transf_3_dom"/>
</dbReference>
<organism evidence="3 5">
    <name type="scientific">Candidatus Chlorohelix allophototropha</name>
    <dbReference type="NCBI Taxonomy" id="3003348"/>
    <lineage>
        <taxon>Bacteria</taxon>
        <taxon>Bacillati</taxon>
        <taxon>Chloroflexota</taxon>
        <taxon>Chloroflexia</taxon>
        <taxon>Candidatus Chloroheliales</taxon>
        <taxon>Candidatus Chloroheliaceae</taxon>
        <taxon>Candidatus Chlorohelix</taxon>
    </lineage>
</organism>
<keyword evidence="3" id="KW-0808">Transferase</keyword>
<sequence length="646" mass="73649">MLKKPLFLALAFVLVVVAIALLFEFTYSQNPKLTIDLNKEQQPALGLLNLEKTGFFTKEQNTSFGFYRWTKPQFSLNLPYLAKADYKLRLWLYPPDSAAPAPLAIRANGKKVTSIGTLTKGLHQYEVVVPAPLIEDGKLNFQFEVAPFEVKSDRRGQLGVIVTKIELERIAGGLPIPPRALFISVGLLLLLWALLIVGVYPHPRRWQFWAAFLTIALAQSLWLALQYASDPLSLSPALDNFFYNFNRLALIEYALVISVLIARLLMRGAVKKQNPSENEIVAGGKNEIRPLSSLRFIAAFMVLIFHISLFLELDPDLPPALNNLTLNGFIGVSLFFVLSGFILCYTYYPNFEKGLKGKLWNFWVARFARIYPMYLLTFLLSLFFVNDFEKAGAFYSLVHLVGLQSYIFDPNYFWFFNIPSWSVSTEVFFYMLFPFLLYLVIRYLKTVPQLLFAGVGLLAIQFGLMTLASGWSYSDQYLVFYRLGPGRLCEFLMGILAGKLFLLWRQRPVSKIERRWVSVLALISLLGVMGIMTVDKTVLQIYRFGAIYALPFAIIIFWLARYDTRTSKLLSAPVFVLMGEASYSFYLLQNAVILFMGNNFVSSVSGVTDYALYGSIIIITSTLSIILFQWYETPARVFLRKRLLRK</sequence>
<evidence type="ECO:0000256" key="1">
    <source>
        <dbReference type="SAM" id="Phobius"/>
    </source>
</evidence>
<accession>A0A8T7M9K8</accession>
<dbReference type="PANTHER" id="PTHR23028">
    <property type="entry name" value="ACETYLTRANSFERASE"/>
    <property type="match status" value="1"/>
</dbReference>
<name>A0A8T7M9K8_9CHLR</name>
<keyword evidence="3" id="KW-0012">Acyltransferase</keyword>
<keyword evidence="1" id="KW-0812">Transmembrane</keyword>
<dbReference type="RefSeq" id="WP_341470579.1">
    <property type="nucleotide sequence ID" value="NZ_CP128400.1"/>
</dbReference>
<feature type="transmembrane region" description="Helical" evidence="1">
    <location>
        <begin position="248"/>
        <end position="266"/>
    </location>
</feature>
<keyword evidence="1" id="KW-0472">Membrane</keyword>
<dbReference type="GO" id="GO:0009103">
    <property type="term" value="P:lipopolysaccharide biosynthetic process"/>
    <property type="evidence" value="ECO:0007669"/>
    <property type="project" value="TreeGrafter"/>
</dbReference>
<reference evidence="4" key="2">
    <citation type="journal article" date="2024" name="Nature">
        <title>Anoxygenic phototroph of the Chloroflexota uses a type I reaction centre.</title>
        <authorList>
            <person name="Tsuji J.M."/>
            <person name="Shaw N.A."/>
            <person name="Nagashima S."/>
            <person name="Venkiteswaran J.J."/>
            <person name="Schiff S.L."/>
            <person name="Watanabe T."/>
            <person name="Fukui M."/>
            <person name="Hanada S."/>
            <person name="Tank M."/>
            <person name="Neufeld J.D."/>
        </authorList>
    </citation>
    <scope>NUCLEOTIDE SEQUENCE</scope>
    <source>
        <strain evidence="4">L227-S17</strain>
    </source>
</reference>
<feature type="transmembrane region" description="Helical" evidence="1">
    <location>
        <begin position="451"/>
        <end position="473"/>
    </location>
</feature>
<feature type="transmembrane region" description="Helical" evidence="1">
    <location>
        <begin position="294"/>
        <end position="313"/>
    </location>
</feature>
<gene>
    <name evidence="3" type="ORF">HXX08_23035</name>
    <name evidence="4" type="ORF">OZ401_004290</name>
</gene>
<feature type="transmembrane region" description="Helical" evidence="1">
    <location>
        <begin position="360"/>
        <end position="385"/>
    </location>
</feature>
<dbReference type="GO" id="GO:0016747">
    <property type="term" value="F:acyltransferase activity, transferring groups other than amino-acyl groups"/>
    <property type="evidence" value="ECO:0007669"/>
    <property type="project" value="InterPro"/>
</dbReference>
<dbReference type="GO" id="GO:0016020">
    <property type="term" value="C:membrane"/>
    <property type="evidence" value="ECO:0007669"/>
    <property type="project" value="TreeGrafter"/>
</dbReference>
<feature type="transmembrane region" description="Helical" evidence="1">
    <location>
        <begin position="610"/>
        <end position="631"/>
    </location>
</feature>
<feature type="transmembrane region" description="Helical" evidence="1">
    <location>
        <begin position="325"/>
        <end position="348"/>
    </location>
</feature>
<feature type="domain" description="Acyltransferase 3" evidence="2">
    <location>
        <begin position="294"/>
        <end position="624"/>
    </location>
</feature>
<reference evidence="3 5" key="1">
    <citation type="submission" date="2020-06" db="EMBL/GenBank/DDBJ databases">
        <title>Anoxygenic phototrophic Chloroflexota member uses a Type I reaction center.</title>
        <authorList>
            <person name="Tsuji J.M."/>
            <person name="Shaw N.A."/>
            <person name="Nagashima S."/>
            <person name="Venkiteswaran J."/>
            <person name="Schiff S.L."/>
            <person name="Hanada S."/>
            <person name="Tank M."/>
            <person name="Neufeld J.D."/>
        </authorList>
    </citation>
    <scope>NUCLEOTIDE SEQUENCE [LARGE SCALE GENOMIC DNA]</scope>
    <source>
        <strain evidence="3">L227-S17</strain>
    </source>
</reference>
<proteinExistence type="predicted"/>
<feature type="transmembrane region" description="Helical" evidence="1">
    <location>
        <begin position="180"/>
        <end position="201"/>
    </location>
</feature>
<evidence type="ECO:0000313" key="4">
    <source>
        <dbReference type="EMBL" id="WJW68674.1"/>
    </source>
</evidence>
<evidence type="ECO:0000313" key="5">
    <source>
        <dbReference type="Proteomes" id="UP000521676"/>
    </source>
</evidence>
<dbReference type="Proteomes" id="UP000521676">
    <property type="component" value="Unassembled WGS sequence"/>
</dbReference>
<evidence type="ECO:0000259" key="2">
    <source>
        <dbReference type="Pfam" id="PF01757"/>
    </source>
</evidence>
<dbReference type="Proteomes" id="UP001431572">
    <property type="component" value="Chromosome 2"/>
</dbReference>
<feature type="transmembrane region" description="Helical" evidence="1">
    <location>
        <begin position="572"/>
        <end position="598"/>
    </location>
</feature>
<feature type="transmembrane region" description="Helical" evidence="1">
    <location>
        <begin position="427"/>
        <end position="444"/>
    </location>
</feature>
<evidence type="ECO:0000313" key="3">
    <source>
        <dbReference type="EMBL" id="NWJ48744.1"/>
    </source>
</evidence>
<keyword evidence="1" id="KW-1133">Transmembrane helix</keyword>
<dbReference type="EMBL" id="JACATZ010000003">
    <property type="protein sequence ID" value="NWJ48744.1"/>
    <property type="molecule type" value="Genomic_DNA"/>
</dbReference>
<feature type="transmembrane region" description="Helical" evidence="1">
    <location>
        <begin position="516"/>
        <end position="534"/>
    </location>
</feature>
<dbReference type="Pfam" id="PF01757">
    <property type="entry name" value="Acyl_transf_3"/>
    <property type="match status" value="1"/>
</dbReference>
<dbReference type="PANTHER" id="PTHR23028:SF53">
    <property type="entry name" value="ACYL_TRANSF_3 DOMAIN-CONTAINING PROTEIN"/>
    <property type="match status" value="1"/>
</dbReference>
<feature type="transmembrane region" description="Helical" evidence="1">
    <location>
        <begin position="485"/>
        <end position="504"/>
    </location>
</feature>
<dbReference type="AlphaFoldDB" id="A0A8T7M9K8"/>
<keyword evidence="6" id="KW-1185">Reference proteome</keyword>